<protein>
    <submittedName>
        <fullName evidence="5">CCT motif containing protein</fullName>
    </submittedName>
</protein>
<dbReference type="HOGENOM" id="CLU_669916_0_0_1"/>
<evidence type="ECO:0000256" key="1">
    <source>
        <dbReference type="ARBA" id="ARBA00004123"/>
    </source>
</evidence>
<accession>B5Y4J1</accession>
<feature type="region of interest" description="Disordered" evidence="3">
    <location>
        <begin position="140"/>
        <end position="185"/>
    </location>
</feature>
<dbReference type="InterPro" id="IPR045281">
    <property type="entry name" value="CONSTANS-like"/>
</dbReference>
<dbReference type="RefSeq" id="XP_002186019.1">
    <property type="nucleotide sequence ID" value="XM_002185983.1"/>
</dbReference>
<dbReference type="PANTHER" id="PTHR31319:SF77">
    <property type="entry name" value="ZINC FINGER PROTEIN CONSTANS-LIKE 4"/>
    <property type="match status" value="1"/>
</dbReference>
<keyword evidence="6" id="KW-1185">Reference proteome</keyword>
<evidence type="ECO:0000256" key="2">
    <source>
        <dbReference type="ARBA" id="ARBA00023242"/>
    </source>
</evidence>
<dbReference type="GO" id="GO:0005634">
    <property type="term" value="C:nucleus"/>
    <property type="evidence" value="ECO:0007669"/>
    <property type="project" value="UniProtKB-SubCell"/>
</dbReference>
<dbReference type="PANTHER" id="PTHR31319">
    <property type="entry name" value="ZINC FINGER PROTEIN CONSTANS-LIKE 4"/>
    <property type="match status" value="1"/>
</dbReference>
<reference evidence="5 6" key="1">
    <citation type="journal article" date="2008" name="Nature">
        <title>The Phaeodactylum genome reveals the evolutionary history of diatom genomes.</title>
        <authorList>
            <person name="Bowler C."/>
            <person name="Allen A.E."/>
            <person name="Badger J.H."/>
            <person name="Grimwood J."/>
            <person name="Jabbari K."/>
            <person name="Kuo A."/>
            <person name="Maheswari U."/>
            <person name="Martens C."/>
            <person name="Maumus F."/>
            <person name="Otillar R.P."/>
            <person name="Rayko E."/>
            <person name="Salamov A."/>
            <person name="Vandepoele K."/>
            <person name="Beszteri B."/>
            <person name="Gruber A."/>
            <person name="Heijde M."/>
            <person name="Katinka M."/>
            <person name="Mock T."/>
            <person name="Valentin K."/>
            <person name="Verret F."/>
            <person name="Berges J.A."/>
            <person name="Brownlee C."/>
            <person name="Cadoret J.P."/>
            <person name="Chiovitti A."/>
            <person name="Choi C.J."/>
            <person name="Coesel S."/>
            <person name="De Martino A."/>
            <person name="Detter J.C."/>
            <person name="Durkin C."/>
            <person name="Falciatore A."/>
            <person name="Fournet J."/>
            <person name="Haruta M."/>
            <person name="Huysman M.J."/>
            <person name="Jenkins B.D."/>
            <person name="Jiroutova K."/>
            <person name="Jorgensen R.E."/>
            <person name="Joubert Y."/>
            <person name="Kaplan A."/>
            <person name="Kroger N."/>
            <person name="Kroth P.G."/>
            <person name="La Roche J."/>
            <person name="Lindquist E."/>
            <person name="Lommer M."/>
            <person name="Martin-Jezequel V."/>
            <person name="Lopez P.J."/>
            <person name="Lucas S."/>
            <person name="Mangogna M."/>
            <person name="McGinnis K."/>
            <person name="Medlin L.K."/>
            <person name="Montsant A."/>
            <person name="Oudot-Le Secq M.P."/>
            <person name="Napoli C."/>
            <person name="Obornik M."/>
            <person name="Parker M.S."/>
            <person name="Petit J.L."/>
            <person name="Porcel B.M."/>
            <person name="Poulsen N."/>
            <person name="Robison M."/>
            <person name="Rychlewski L."/>
            <person name="Rynearson T.A."/>
            <person name="Schmutz J."/>
            <person name="Shapiro H."/>
            <person name="Siaut M."/>
            <person name="Stanley M."/>
            <person name="Sussman M.R."/>
            <person name="Taylor A.R."/>
            <person name="Vardi A."/>
            <person name="von Dassow P."/>
            <person name="Vyverman W."/>
            <person name="Willis A."/>
            <person name="Wyrwicz L.S."/>
            <person name="Rokhsar D.S."/>
            <person name="Weissenbach J."/>
            <person name="Armbrust E.V."/>
            <person name="Green B.R."/>
            <person name="Van de Peer Y."/>
            <person name="Grigoriev I.V."/>
        </authorList>
    </citation>
    <scope>NUCLEOTIDE SEQUENCE [LARGE SCALE GENOMIC DNA]</scope>
    <source>
        <strain evidence="5 6">CCAP 1055/1</strain>
    </source>
</reference>
<evidence type="ECO:0000313" key="6">
    <source>
        <dbReference type="Proteomes" id="UP000000759"/>
    </source>
</evidence>
<dbReference type="OrthoDB" id="153872at2759"/>
<dbReference type="GeneID" id="7204278"/>
<feature type="compositionally biased region" description="Polar residues" evidence="3">
    <location>
        <begin position="72"/>
        <end position="104"/>
    </location>
</feature>
<dbReference type="PROSITE" id="PS51017">
    <property type="entry name" value="CCT"/>
    <property type="match status" value="1"/>
</dbReference>
<dbReference type="PaxDb" id="2850-Phatr43850"/>
<dbReference type="Proteomes" id="UP000000759">
    <property type="component" value="Chromosome 3"/>
</dbReference>
<feature type="region of interest" description="Disordered" evidence="3">
    <location>
        <begin position="366"/>
        <end position="411"/>
    </location>
</feature>
<feature type="compositionally biased region" description="Acidic residues" evidence="3">
    <location>
        <begin position="372"/>
        <end position="389"/>
    </location>
</feature>
<dbReference type="eggNOG" id="ENOG502S94C">
    <property type="taxonomic scope" value="Eukaryota"/>
</dbReference>
<dbReference type="EMBL" id="CP001142">
    <property type="protein sequence ID" value="ACI65489.1"/>
    <property type="molecule type" value="Genomic_DNA"/>
</dbReference>
<dbReference type="AlphaFoldDB" id="B5Y4J1"/>
<organism evidence="5 6">
    <name type="scientific">Phaeodactylum tricornutum (strain CCAP 1055/1)</name>
    <dbReference type="NCBI Taxonomy" id="556484"/>
    <lineage>
        <taxon>Eukaryota</taxon>
        <taxon>Sar</taxon>
        <taxon>Stramenopiles</taxon>
        <taxon>Ochrophyta</taxon>
        <taxon>Bacillariophyta</taxon>
        <taxon>Bacillariophyceae</taxon>
        <taxon>Bacillariophycidae</taxon>
        <taxon>Naviculales</taxon>
        <taxon>Phaeodactylaceae</taxon>
        <taxon>Phaeodactylum</taxon>
    </lineage>
</organism>
<dbReference type="Pfam" id="PF06203">
    <property type="entry name" value="CCT"/>
    <property type="match status" value="1"/>
</dbReference>
<feature type="domain" description="CCT" evidence="4">
    <location>
        <begin position="306"/>
        <end position="348"/>
    </location>
</feature>
<reference evidence="6" key="2">
    <citation type="submission" date="2008-08" db="EMBL/GenBank/DDBJ databases">
        <authorList>
            <consortium name="Diatom Consortium"/>
            <person name="Grigoriev I."/>
            <person name="Grimwood J."/>
            <person name="Kuo A."/>
            <person name="Otillar R.P."/>
            <person name="Salamov A."/>
            <person name="Detter J.C."/>
            <person name="Lindquist E."/>
            <person name="Shapiro H."/>
            <person name="Lucas S."/>
            <person name="Glavina del Rio T."/>
            <person name="Pitluck S."/>
            <person name="Rokhsar D."/>
            <person name="Bowler C."/>
        </authorList>
    </citation>
    <scope>GENOME REANNOTATION</scope>
    <source>
        <strain evidence="6">CCAP 1055/1</strain>
    </source>
</reference>
<proteinExistence type="predicted"/>
<evidence type="ECO:0000259" key="4">
    <source>
        <dbReference type="PROSITE" id="PS51017"/>
    </source>
</evidence>
<comment type="subcellular location">
    <subcellularLocation>
        <location evidence="1">Nucleus</location>
    </subcellularLocation>
</comment>
<dbReference type="KEGG" id="pti:PHATR_43850"/>
<dbReference type="InParanoid" id="B5Y4J1"/>
<gene>
    <name evidence="5" type="ORF">PHATR_43850</name>
</gene>
<keyword evidence="2" id="KW-0539">Nucleus</keyword>
<dbReference type="InterPro" id="IPR010402">
    <property type="entry name" value="CCT_domain"/>
</dbReference>
<evidence type="ECO:0000256" key="3">
    <source>
        <dbReference type="SAM" id="MobiDB-lite"/>
    </source>
</evidence>
<evidence type="ECO:0000313" key="5">
    <source>
        <dbReference type="EMBL" id="ACI65489.1"/>
    </source>
</evidence>
<name>B5Y4J1_PHATC</name>
<feature type="region of interest" description="Disordered" evidence="3">
    <location>
        <begin position="71"/>
        <end position="104"/>
    </location>
</feature>
<sequence>MIMASSTLTASLSPAPTMDHQDMDAVSALLGVSPSRTNGLLRGSTWTSSSTVPEPTSHGFSFAPARIVSLDEPSSSPYMTASGSHDSGRSPESVTLQTRPRSNSAGLDALALLASKEQAKYENTKLQKEEQPSSFESFILSASPSSSSDDDDSESMPPPAPRGRRRSASNPEGMEKWDSLSVGRNQHRNNSCRRHFMLPDYVLAEELAEASAAIEAHGRKPPRTIPEHAEYEEDPADNFSISQDEEIEENLTPAELLRRARSRLLEDLSEGNISGDKGVVTLPHSLPKYKEFYNNGRIGIYTPNERAAVIDRYKDKRCRRVWNKKIRYGCRKNLADRRLRVKGRFVKRCEQEQLAKLLKLQAEEQESNVALSEDDVATNGDEDMPDVNDPEAGFDPTDDQPYRRVRRHTIT</sequence>